<dbReference type="PANTHER" id="PTHR43065">
    <property type="entry name" value="SENSOR HISTIDINE KINASE"/>
    <property type="match status" value="1"/>
</dbReference>
<comment type="caution">
    <text evidence="10">The sequence shown here is derived from an EMBL/GenBank/DDBJ whole genome shotgun (WGS) entry which is preliminary data.</text>
</comment>
<dbReference type="InterPro" id="IPR004358">
    <property type="entry name" value="Sig_transdc_His_kin-like_C"/>
</dbReference>
<gene>
    <name evidence="10" type="ORF">JOC58_001458</name>
</gene>
<keyword evidence="8" id="KW-1133">Transmembrane helix</keyword>
<dbReference type="EC" id="2.7.13.3" evidence="2"/>
<dbReference type="PANTHER" id="PTHR43065:SF46">
    <property type="entry name" value="C4-DICARBOXYLATE TRANSPORT SENSOR PROTEIN DCTB"/>
    <property type="match status" value="1"/>
</dbReference>
<feature type="transmembrane region" description="Helical" evidence="8">
    <location>
        <begin position="92"/>
        <end position="112"/>
    </location>
</feature>
<dbReference type="RefSeq" id="WP_229685559.1">
    <property type="nucleotide sequence ID" value="NZ_BMMB01000001.1"/>
</dbReference>
<dbReference type="PROSITE" id="PS50109">
    <property type="entry name" value="HIS_KIN"/>
    <property type="match status" value="1"/>
</dbReference>
<dbReference type="EMBL" id="JAVDQH010000004">
    <property type="protein sequence ID" value="MDR6243571.1"/>
    <property type="molecule type" value="Genomic_DNA"/>
</dbReference>
<evidence type="ECO:0000256" key="8">
    <source>
        <dbReference type="SAM" id="Phobius"/>
    </source>
</evidence>
<keyword evidence="3 10" id="KW-0808">Transferase</keyword>
<dbReference type="SUPFAM" id="SSF55874">
    <property type="entry name" value="ATPase domain of HSP90 chaperone/DNA topoisomerase II/histidine kinase"/>
    <property type="match status" value="1"/>
</dbReference>
<protein>
    <recommendedName>
        <fullName evidence="2">histidine kinase</fullName>
        <ecNumber evidence="2">2.7.13.3</ecNumber>
    </recommendedName>
</protein>
<dbReference type="Pfam" id="PF02518">
    <property type="entry name" value="HATPase_c"/>
    <property type="match status" value="1"/>
</dbReference>
<evidence type="ECO:0000256" key="6">
    <source>
        <dbReference type="ARBA" id="ARBA00022840"/>
    </source>
</evidence>
<dbReference type="GO" id="GO:0004673">
    <property type="term" value="F:protein histidine kinase activity"/>
    <property type="evidence" value="ECO:0007669"/>
    <property type="project" value="UniProtKB-EC"/>
</dbReference>
<dbReference type="InterPro" id="IPR003594">
    <property type="entry name" value="HATPase_dom"/>
</dbReference>
<evidence type="ECO:0000256" key="4">
    <source>
        <dbReference type="ARBA" id="ARBA00022741"/>
    </source>
</evidence>
<accession>A0ABU1IXC1</accession>
<feature type="transmembrane region" description="Helical" evidence="8">
    <location>
        <begin position="124"/>
        <end position="142"/>
    </location>
</feature>
<dbReference type="CDD" id="cd00075">
    <property type="entry name" value="HATPase"/>
    <property type="match status" value="1"/>
</dbReference>
<evidence type="ECO:0000259" key="9">
    <source>
        <dbReference type="PROSITE" id="PS50109"/>
    </source>
</evidence>
<reference evidence="10 11" key="1">
    <citation type="submission" date="2023-07" db="EMBL/GenBank/DDBJ databases">
        <title>Genomic Encyclopedia of Type Strains, Phase IV (KMG-IV): sequencing the most valuable type-strain genomes for metagenomic binning, comparative biology and taxonomic classification.</title>
        <authorList>
            <person name="Goeker M."/>
        </authorList>
    </citation>
    <scope>NUCLEOTIDE SEQUENCE [LARGE SCALE GENOMIC DNA]</scope>
    <source>
        <strain evidence="10 11">DSM 22170</strain>
    </source>
</reference>
<organism evidence="10 11">
    <name type="scientific">Paenibacillus hunanensis</name>
    <dbReference type="NCBI Taxonomy" id="539262"/>
    <lineage>
        <taxon>Bacteria</taxon>
        <taxon>Bacillati</taxon>
        <taxon>Bacillota</taxon>
        <taxon>Bacilli</taxon>
        <taxon>Bacillales</taxon>
        <taxon>Paenibacillaceae</taxon>
        <taxon>Paenibacillus</taxon>
    </lineage>
</organism>
<evidence type="ECO:0000256" key="7">
    <source>
        <dbReference type="ARBA" id="ARBA00023012"/>
    </source>
</evidence>
<feature type="domain" description="Histidine kinase" evidence="9">
    <location>
        <begin position="342"/>
        <end position="458"/>
    </location>
</feature>
<dbReference type="Gene3D" id="3.30.565.10">
    <property type="entry name" value="Histidine kinase-like ATPase, C-terminal domain"/>
    <property type="match status" value="1"/>
</dbReference>
<evidence type="ECO:0000256" key="5">
    <source>
        <dbReference type="ARBA" id="ARBA00022777"/>
    </source>
</evidence>
<proteinExistence type="predicted"/>
<dbReference type="PRINTS" id="PR00344">
    <property type="entry name" value="BCTRLSENSOR"/>
</dbReference>
<comment type="catalytic activity">
    <reaction evidence="1">
        <text>ATP + protein L-histidine = ADP + protein N-phospho-L-histidine.</text>
        <dbReference type="EC" id="2.7.13.3"/>
    </reaction>
</comment>
<evidence type="ECO:0000313" key="11">
    <source>
        <dbReference type="Proteomes" id="UP001185028"/>
    </source>
</evidence>
<keyword evidence="7" id="KW-0902">Two-component regulatory system</keyword>
<dbReference type="InterPro" id="IPR036890">
    <property type="entry name" value="HATPase_C_sf"/>
</dbReference>
<evidence type="ECO:0000313" key="10">
    <source>
        <dbReference type="EMBL" id="MDR6243571.1"/>
    </source>
</evidence>
<keyword evidence="6" id="KW-0067">ATP-binding</keyword>
<keyword evidence="5 10" id="KW-0418">Kinase</keyword>
<sequence>MVTYKQFQKSASVVLSTFRKPVARFRRKEAEGRMPALFRNEKIQMLVVALGTAVAGEFKINPVPGDLFRIGLGGSAFLLFLLLMSRLPYIRTGLYTAVTVIVFRMVLDYVFAPDSFGIWSSLQVHTSGGLYYLTFALGMSLIQGQIERMHLLLLGVVATCIDFSSNTVEMVSRWLLNGSDISNPATWGYIALVAALRGFFVTGLYSSIAVSQIRALSQEQNKRMEQMLSVNSGLYGEVFYLRKSMDTIERVTSSSYRLYMDLKRAELKEFSQRQLGITQEIHEVKKDSQRVAAGLLKLFDQEAQTMLAMSEIMDYAIRGNRKYAVMLKKQAVISAYLDDDFVTSDYIPLLTLLNNLLANAIEALGPSGSIELRIEQEARWTVITVSDSGKGIPAKNRETIFEPGFTTKFGEGGSAATGIGLSHVHDIISSLGGTIKLYSDEQNAPWTTIFRVKLPTGALKKGE</sequence>
<dbReference type="Proteomes" id="UP001185028">
    <property type="component" value="Unassembled WGS sequence"/>
</dbReference>
<evidence type="ECO:0000256" key="3">
    <source>
        <dbReference type="ARBA" id="ARBA00022679"/>
    </source>
</evidence>
<keyword evidence="4" id="KW-0547">Nucleotide-binding</keyword>
<keyword evidence="8" id="KW-0812">Transmembrane</keyword>
<keyword evidence="11" id="KW-1185">Reference proteome</keyword>
<dbReference type="SMART" id="SM00387">
    <property type="entry name" value="HATPase_c"/>
    <property type="match status" value="1"/>
</dbReference>
<evidence type="ECO:0000256" key="2">
    <source>
        <dbReference type="ARBA" id="ARBA00012438"/>
    </source>
</evidence>
<name>A0ABU1IXC1_9BACL</name>
<keyword evidence="8" id="KW-0472">Membrane</keyword>
<dbReference type="InterPro" id="IPR005467">
    <property type="entry name" value="His_kinase_dom"/>
</dbReference>
<evidence type="ECO:0000256" key="1">
    <source>
        <dbReference type="ARBA" id="ARBA00000085"/>
    </source>
</evidence>
<feature type="transmembrane region" description="Helical" evidence="8">
    <location>
        <begin position="67"/>
        <end position="85"/>
    </location>
</feature>